<sequence>MTEAATSIALPHSGKDSVVLNTLRKLLSAEQIVQLVIRLGLLALLIAWTFLIIRPFVPILTWSAVLAVAFHPAFSWLAKRLGGRPRTAAAILTLTTLGIVIGPAAWLGLSAVEGIKDLATQIGTGDLVLQAAPEWLKGWPLIGPQLFDLWTLAYTNIRAVLREVAPYLKPLAGVMLSFAGSAGVGTLQFLLSVLVAGFLFPYGPQLVAAVRGFLFRVVPEQSEHFLELAGATIRAVSQGVIGVAIIQALLAGIGLKLAGIPSAGLLAILVLLLSIVQIGAAIVLVPVVIWIWMDKDVTTAVPLTIFLVVVGLLDNILKPLVMGRGLSTPTLVILIGVIGGTLAHGIIGLFIGPIILAVAWELAAAWIRIDRSAALQAQDESEMSTAVQR</sequence>
<keyword evidence="6 8" id="KW-1133">Transmembrane helix</keyword>
<evidence type="ECO:0000256" key="1">
    <source>
        <dbReference type="ARBA" id="ARBA00004651"/>
    </source>
</evidence>
<gene>
    <name evidence="9" type="ORF">FBZ95_101199</name>
</gene>
<feature type="transmembrane region" description="Helical" evidence="8">
    <location>
        <begin position="329"/>
        <end position="360"/>
    </location>
</feature>
<evidence type="ECO:0000256" key="5">
    <source>
        <dbReference type="ARBA" id="ARBA00022692"/>
    </source>
</evidence>
<keyword evidence="10" id="KW-1185">Reference proteome</keyword>
<feature type="transmembrane region" description="Helical" evidence="8">
    <location>
        <begin position="89"/>
        <end position="109"/>
    </location>
</feature>
<organism evidence="9 10">
    <name type="scientific">Bradyrhizobium sacchari</name>
    <dbReference type="NCBI Taxonomy" id="1399419"/>
    <lineage>
        <taxon>Bacteria</taxon>
        <taxon>Pseudomonadati</taxon>
        <taxon>Pseudomonadota</taxon>
        <taxon>Alphaproteobacteria</taxon>
        <taxon>Hyphomicrobiales</taxon>
        <taxon>Nitrobacteraceae</taxon>
        <taxon>Bradyrhizobium</taxon>
    </lineage>
</organism>
<evidence type="ECO:0000256" key="6">
    <source>
        <dbReference type="ARBA" id="ARBA00022989"/>
    </source>
</evidence>
<dbReference type="EMBL" id="VITW01000001">
    <property type="protein sequence ID" value="TWB83763.1"/>
    <property type="molecule type" value="Genomic_DNA"/>
</dbReference>
<feature type="transmembrane region" description="Helical" evidence="8">
    <location>
        <begin position="173"/>
        <end position="200"/>
    </location>
</feature>
<feature type="transmembrane region" description="Helical" evidence="8">
    <location>
        <begin position="32"/>
        <end position="53"/>
    </location>
</feature>
<accession>A0A560KKF9</accession>
<dbReference type="Proteomes" id="UP000315914">
    <property type="component" value="Unassembled WGS sequence"/>
</dbReference>
<reference evidence="9 10" key="1">
    <citation type="submission" date="2019-06" db="EMBL/GenBank/DDBJ databases">
        <title>Genomic Encyclopedia of Type Strains, Phase IV (KMG-V): Genome sequencing to study the core and pangenomes of soil and plant-associated prokaryotes.</title>
        <authorList>
            <person name="Whitman W."/>
        </authorList>
    </citation>
    <scope>NUCLEOTIDE SEQUENCE [LARGE SCALE GENOMIC DNA]</scope>
    <source>
        <strain evidence="9 10">BR 10556</strain>
    </source>
</reference>
<keyword evidence="7 8" id="KW-0472">Membrane</keyword>
<dbReference type="GO" id="GO:0005886">
    <property type="term" value="C:plasma membrane"/>
    <property type="evidence" value="ECO:0007669"/>
    <property type="project" value="UniProtKB-SubCell"/>
</dbReference>
<dbReference type="PANTHER" id="PTHR21716">
    <property type="entry name" value="TRANSMEMBRANE PROTEIN"/>
    <property type="match status" value="1"/>
</dbReference>
<proteinExistence type="inferred from homology"/>
<protein>
    <submittedName>
        <fullName evidence="9">Putative PurR-regulated permease PerM</fullName>
    </submittedName>
</protein>
<feature type="transmembrane region" description="Helical" evidence="8">
    <location>
        <begin position="59"/>
        <end position="77"/>
    </location>
</feature>
<evidence type="ECO:0000256" key="8">
    <source>
        <dbReference type="SAM" id="Phobius"/>
    </source>
</evidence>
<evidence type="ECO:0000256" key="7">
    <source>
        <dbReference type="ARBA" id="ARBA00023136"/>
    </source>
</evidence>
<evidence type="ECO:0000256" key="2">
    <source>
        <dbReference type="ARBA" id="ARBA00009773"/>
    </source>
</evidence>
<dbReference type="PANTHER" id="PTHR21716:SF67">
    <property type="entry name" value="TRANSPORT PROTEIN YDIK-RELATED"/>
    <property type="match status" value="1"/>
</dbReference>
<keyword evidence="3" id="KW-0813">Transport</keyword>
<dbReference type="Pfam" id="PF01594">
    <property type="entry name" value="AI-2E_transport"/>
    <property type="match status" value="1"/>
</dbReference>
<evidence type="ECO:0000256" key="4">
    <source>
        <dbReference type="ARBA" id="ARBA00022475"/>
    </source>
</evidence>
<comment type="similarity">
    <text evidence="2">Belongs to the autoinducer-2 exporter (AI-2E) (TC 2.A.86) family.</text>
</comment>
<comment type="caution">
    <text evidence="9">The sequence shown here is derived from an EMBL/GenBank/DDBJ whole genome shotgun (WGS) entry which is preliminary data.</text>
</comment>
<comment type="subcellular location">
    <subcellularLocation>
        <location evidence="1">Cell membrane</location>
        <topology evidence="1">Multi-pass membrane protein</topology>
    </subcellularLocation>
</comment>
<feature type="transmembrane region" description="Helical" evidence="8">
    <location>
        <begin position="265"/>
        <end position="293"/>
    </location>
</feature>
<evidence type="ECO:0000313" key="10">
    <source>
        <dbReference type="Proteomes" id="UP000315914"/>
    </source>
</evidence>
<keyword evidence="4" id="KW-1003">Cell membrane</keyword>
<feature type="transmembrane region" description="Helical" evidence="8">
    <location>
        <begin position="235"/>
        <end position="258"/>
    </location>
</feature>
<evidence type="ECO:0000313" key="9">
    <source>
        <dbReference type="EMBL" id="TWB83763.1"/>
    </source>
</evidence>
<name>A0A560KKF9_9BRAD</name>
<dbReference type="AlphaFoldDB" id="A0A560KKF9"/>
<evidence type="ECO:0000256" key="3">
    <source>
        <dbReference type="ARBA" id="ARBA00022448"/>
    </source>
</evidence>
<dbReference type="InterPro" id="IPR002549">
    <property type="entry name" value="AI-2E-like"/>
</dbReference>
<feature type="transmembrane region" description="Helical" evidence="8">
    <location>
        <begin position="299"/>
        <end position="317"/>
    </location>
</feature>
<keyword evidence="5 8" id="KW-0812">Transmembrane</keyword>